<comment type="caution">
    <text evidence="8">The sequence shown here is derived from an EMBL/GenBank/DDBJ whole genome shotgun (WGS) entry which is preliminary data.</text>
</comment>
<keyword evidence="4" id="KW-0547">Nucleotide-binding</keyword>
<dbReference type="CDD" id="cd00876">
    <property type="entry name" value="Ras"/>
    <property type="match status" value="1"/>
</dbReference>
<keyword evidence="3" id="KW-1003">Cell membrane</keyword>
<protein>
    <recommendedName>
        <fullName evidence="2">small monomeric GTPase</fullName>
        <ecNumber evidence="2">3.6.5.2</ecNumber>
    </recommendedName>
</protein>
<dbReference type="InterPro" id="IPR020849">
    <property type="entry name" value="Small_GTPase_Ras-type"/>
</dbReference>
<dbReference type="AlphaFoldDB" id="A0A1Y2BKD1"/>
<dbReference type="GO" id="GO:0005886">
    <property type="term" value="C:plasma membrane"/>
    <property type="evidence" value="ECO:0007669"/>
    <property type="project" value="UniProtKB-SubCell"/>
</dbReference>
<gene>
    <name evidence="8" type="ORF">BCR33DRAFT_683998</name>
</gene>
<dbReference type="PROSITE" id="PS51419">
    <property type="entry name" value="RAB"/>
    <property type="match status" value="1"/>
</dbReference>
<name>A0A1Y2BKD1_9FUNG</name>
<dbReference type="FunFam" id="3.40.50.300:FF:000343">
    <property type="entry name" value="Ras family gtpase"/>
    <property type="match status" value="1"/>
</dbReference>
<evidence type="ECO:0000256" key="7">
    <source>
        <dbReference type="ARBA" id="ARBA00023136"/>
    </source>
</evidence>
<dbReference type="EC" id="3.6.5.2" evidence="2"/>
<dbReference type="InterPro" id="IPR027417">
    <property type="entry name" value="P-loop_NTPase"/>
</dbReference>
<evidence type="ECO:0000313" key="9">
    <source>
        <dbReference type="Proteomes" id="UP000193642"/>
    </source>
</evidence>
<keyword evidence="9" id="KW-1185">Reference proteome</keyword>
<dbReference type="Proteomes" id="UP000193642">
    <property type="component" value="Unassembled WGS sequence"/>
</dbReference>
<dbReference type="Gene3D" id="3.40.50.300">
    <property type="entry name" value="P-loop containing nucleotide triphosphate hydrolases"/>
    <property type="match status" value="1"/>
</dbReference>
<accession>A0A1Y2BKD1</accession>
<dbReference type="GO" id="GO:0003925">
    <property type="term" value="F:G protein activity"/>
    <property type="evidence" value="ECO:0007669"/>
    <property type="project" value="UniProtKB-EC"/>
</dbReference>
<dbReference type="PANTHER" id="PTHR24070">
    <property type="entry name" value="RAS, DI-RAS, AND RHEB FAMILY MEMBERS OF SMALL GTPASE SUPERFAMILY"/>
    <property type="match status" value="1"/>
</dbReference>
<evidence type="ECO:0000256" key="2">
    <source>
        <dbReference type="ARBA" id="ARBA00011984"/>
    </source>
</evidence>
<keyword evidence="5" id="KW-0378">Hydrolase</keyword>
<dbReference type="SMART" id="SM00173">
    <property type="entry name" value="RAS"/>
    <property type="match status" value="1"/>
</dbReference>
<dbReference type="STRING" id="329046.A0A1Y2BKD1"/>
<dbReference type="SUPFAM" id="SSF52540">
    <property type="entry name" value="P-loop containing nucleoside triphosphate hydrolases"/>
    <property type="match status" value="1"/>
</dbReference>
<organism evidence="8 9">
    <name type="scientific">Rhizoclosmatium globosum</name>
    <dbReference type="NCBI Taxonomy" id="329046"/>
    <lineage>
        <taxon>Eukaryota</taxon>
        <taxon>Fungi</taxon>
        <taxon>Fungi incertae sedis</taxon>
        <taxon>Chytridiomycota</taxon>
        <taxon>Chytridiomycota incertae sedis</taxon>
        <taxon>Chytridiomycetes</taxon>
        <taxon>Chytridiales</taxon>
        <taxon>Chytriomycetaceae</taxon>
        <taxon>Rhizoclosmatium</taxon>
    </lineage>
</organism>
<dbReference type="EMBL" id="MCGO01000060">
    <property type="protein sequence ID" value="ORY35223.1"/>
    <property type="molecule type" value="Genomic_DNA"/>
</dbReference>
<dbReference type="GO" id="GO:0007165">
    <property type="term" value="P:signal transduction"/>
    <property type="evidence" value="ECO:0007669"/>
    <property type="project" value="InterPro"/>
</dbReference>
<proteinExistence type="predicted"/>
<dbReference type="PRINTS" id="PR00449">
    <property type="entry name" value="RASTRNSFRMNG"/>
</dbReference>
<keyword evidence="7" id="KW-0472">Membrane</keyword>
<evidence type="ECO:0000256" key="3">
    <source>
        <dbReference type="ARBA" id="ARBA00022475"/>
    </source>
</evidence>
<dbReference type="GO" id="GO:0005525">
    <property type="term" value="F:GTP binding"/>
    <property type="evidence" value="ECO:0007669"/>
    <property type="project" value="UniProtKB-KW"/>
</dbReference>
<dbReference type="SMART" id="SM00175">
    <property type="entry name" value="RAB"/>
    <property type="match status" value="1"/>
</dbReference>
<evidence type="ECO:0000256" key="6">
    <source>
        <dbReference type="ARBA" id="ARBA00023134"/>
    </source>
</evidence>
<evidence type="ECO:0000313" key="8">
    <source>
        <dbReference type="EMBL" id="ORY35223.1"/>
    </source>
</evidence>
<reference evidence="8 9" key="1">
    <citation type="submission" date="2016-07" db="EMBL/GenBank/DDBJ databases">
        <title>Pervasive Adenine N6-methylation of Active Genes in Fungi.</title>
        <authorList>
            <consortium name="DOE Joint Genome Institute"/>
            <person name="Mondo S.J."/>
            <person name="Dannebaum R.O."/>
            <person name="Kuo R.C."/>
            <person name="Labutti K."/>
            <person name="Haridas S."/>
            <person name="Kuo A."/>
            <person name="Salamov A."/>
            <person name="Ahrendt S.R."/>
            <person name="Lipzen A."/>
            <person name="Sullivan W."/>
            <person name="Andreopoulos W.B."/>
            <person name="Clum A."/>
            <person name="Lindquist E."/>
            <person name="Daum C."/>
            <person name="Ramamoorthy G.K."/>
            <person name="Gryganskyi A."/>
            <person name="Culley D."/>
            <person name="Magnuson J.K."/>
            <person name="James T.Y."/>
            <person name="O'Malley M.A."/>
            <person name="Stajich J.E."/>
            <person name="Spatafora J.W."/>
            <person name="Visel A."/>
            <person name="Grigoriev I.V."/>
        </authorList>
    </citation>
    <scope>NUCLEOTIDE SEQUENCE [LARGE SCALE GENOMIC DNA]</scope>
    <source>
        <strain evidence="8 9">JEL800</strain>
    </source>
</reference>
<evidence type="ECO:0000256" key="1">
    <source>
        <dbReference type="ARBA" id="ARBA00004236"/>
    </source>
</evidence>
<dbReference type="SMART" id="SM00174">
    <property type="entry name" value="RHO"/>
    <property type="match status" value="1"/>
</dbReference>
<dbReference type="PROSITE" id="PS51420">
    <property type="entry name" value="RHO"/>
    <property type="match status" value="1"/>
</dbReference>
<evidence type="ECO:0000256" key="4">
    <source>
        <dbReference type="ARBA" id="ARBA00022741"/>
    </source>
</evidence>
<keyword evidence="6" id="KW-0342">GTP-binding</keyword>
<dbReference type="SMART" id="SM00176">
    <property type="entry name" value="RAN"/>
    <property type="match status" value="1"/>
</dbReference>
<dbReference type="PROSITE" id="PS51421">
    <property type="entry name" value="RAS"/>
    <property type="match status" value="1"/>
</dbReference>
<dbReference type="InterPro" id="IPR005225">
    <property type="entry name" value="Small_GTP-bd"/>
</dbReference>
<dbReference type="NCBIfam" id="TIGR00231">
    <property type="entry name" value="small_GTP"/>
    <property type="match status" value="1"/>
</dbReference>
<sequence>MHHNIVVLGDGAVGKTALTRQFCLNNFPEAYDPTIIDTYVKKVLIDGDECELEVFDTAGQEEFIGMRDQYFREGDAFLLVYSVTSRASFQYIKEFRAQLLRIREASSVPIVIVANKFDLYNEREVSTQEGAELARVLKCEFVETSAKTRYNVESAFYIAVRALRKRPVVVKQTKKDCIIM</sequence>
<dbReference type="InterPro" id="IPR001806">
    <property type="entry name" value="Small_GTPase"/>
</dbReference>
<dbReference type="OrthoDB" id="5976022at2759"/>
<evidence type="ECO:0000256" key="5">
    <source>
        <dbReference type="ARBA" id="ARBA00022801"/>
    </source>
</evidence>
<comment type="subcellular location">
    <subcellularLocation>
        <location evidence="1">Cell membrane</location>
    </subcellularLocation>
</comment>
<dbReference type="Pfam" id="PF00071">
    <property type="entry name" value="Ras"/>
    <property type="match status" value="1"/>
</dbReference>